<sequence length="96" mass="10883">MSTSPIALDMGMSIKVFDDTLPNASIPYSIKKVANGYQLTHESRSIAITLKEMPPRVIAGLTLPVTHVELDFSEHTEEEIERYMLRFKRYFHRGGG</sequence>
<organism evidence="1">
    <name type="scientific">uncultured Thiotrichaceae bacterium</name>
    <dbReference type="NCBI Taxonomy" id="298394"/>
    <lineage>
        <taxon>Bacteria</taxon>
        <taxon>Pseudomonadati</taxon>
        <taxon>Pseudomonadota</taxon>
        <taxon>Gammaproteobacteria</taxon>
        <taxon>Thiotrichales</taxon>
        <taxon>Thiotrichaceae</taxon>
        <taxon>environmental samples</taxon>
    </lineage>
</organism>
<dbReference type="EMBL" id="CACVAY010000019">
    <property type="protein sequence ID" value="CAA6804153.1"/>
    <property type="molecule type" value="Genomic_DNA"/>
</dbReference>
<protein>
    <submittedName>
        <fullName evidence="1">Uncharacterized protein</fullName>
    </submittedName>
</protein>
<evidence type="ECO:0000313" key="1">
    <source>
        <dbReference type="EMBL" id="CAA6804153.1"/>
    </source>
</evidence>
<gene>
    <name evidence="1" type="ORF">HELGO_WM31231</name>
</gene>
<dbReference type="AlphaFoldDB" id="A0A6S6S8M8"/>
<proteinExistence type="predicted"/>
<accession>A0A6S6S8M8</accession>
<name>A0A6S6S8M8_9GAMM</name>
<reference evidence="1" key="1">
    <citation type="submission" date="2020-01" db="EMBL/GenBank/DDBJ databases">
        <authorList>
            <person name="Meier V. D."/>
            <person name="Meier V D."/>
        </authorList>
    </citation>
    <scope>NUCLEOTIDE SEQUENCE</scope>
    <source>
        <strain evidence="1">HLG_WM_MAG_07</strain>
    </source>
</reference>